<dbReference type="EMBL" id="HE663493">
    <property type="protein sequence ID" value="CCG08353.1"/>
    <property type="molecule type" value="Genomic_DNA"/>
</dbReference>
<dbReference type="eggNOG" id="COG1865">
    <property type="taxonomic scope" value="Bacteria"/>
</dbReference>
<dbReference type="AlphaFoldDB" id="H6SK38"/>
<proteinExistence type="predicted"/>
<sequence length="430" mass="44200">MREGRGKRKAGEARPPQTPRGGGGGVGFACRGWGQGGTPAGRFTCGVGMMILARFEDTLTVERLGKILALRLLVPHRVLSTGAVKGGLEDGVGLVFNHQGCEPVGHFVPGLETLGTAPEAYQEGLLARHGLADAGPATGMVTAANMNAFGMACHREGALAVLALATGGVDGNAARAGDPASLVEDETGFHPRTGSGDASPRPGTINLMLAVNRPLTPGALVRAVMMATEAKVAALQELSIPSRLSATLATGTGTDQMVVVAPERPGYALSAAGHGMVLGELIARATAEALRETLARQNHLTPVRQGAVGRLLERFGLAPGTLALRVGQHLTAEQAEVFRANSEVLERDPPTVAAVLALIHAHDQGQWGVVASTAWPVIALALGASVACALSGRIERWPAYHSALAAGEALDLVGVIGRAMALGFADKWSS</sequence>
<feature type="region of interest" description="Disordered" evidence="1">
    <location>
        <begin position="1"/>
        <end position="27"/>
    </location>
</feature>
<dbReference type="Pfam" id="PF01955">
    <property type="entry name" value="CbiZ"/>
    <property type="match status" value="1"/>
</dbReference>
<organism evidence="2 3">
    <name type="scientific">Pararhodospirillum photometricum DSM 122</name>
    <dbReference type="NCBI Taxonomy" id="1150469"/>
    <lineage>
        <taxon>Bacteria</taxon>
        <taxon>Pseudomonadati</taxon>
        <taxon>Pseudomonadota</taxon>
        <taxon>Alphaproteobacteria</taxon>
        <taxon>Rhodospirillales</taxon>
        <taxon>Rhodospirillaceae</taxon>
        <taxon>Pararhodospirillum</taxon>
    </lineage>
</organism>
<evidence type="ECO:0008006" key="4">
    <source>
        <dbReference type="Google" id="ProtNLM"/>
    </source>
</evidence>
<reference evidence="2 3" key="1">
    <citation type="submission" date="2012-02" db="EMBL/GenBank/DDBJ databases">
        <title>Shotgun genome sequence of Phaeospirillum photometricum DSM 122.</title>
        <authorList>
            <person name="Duquesne K."/>
            <person name="Sturgis J."/>
        </authorList>
    </citation>
    <scope>NUCLEOTIDE SEQUENCE [LARGE SCALE GENOMIC DNA]</scope>
    <source>
        <strain evidence="3">DSM122</strain>
    </source>
</reference>
<dbReference type="HOGENOM" id="CLU_056334_0_0_5"/>
<dbReference type="PANTHER" id="PTHR35336:SF5">
    <property type="entry name" value="ADENOSYLCOBINAMIDE AMIDOHYDROLASE"/>
    <property type="match status" value="1"/>
</dbReference>
<dbReference type="InterPro" id="IPR052209">
    <property type="entry name" value="CbiZ"/>
</dbReference>
<name>H6SK38_PARPM</name>
<dbReference type="STRING" id="1150469.RSPPHO_01727"/>
<protein>
    <recommendedName>
        <fullName evidence="4">Adenosylcobinamide amidohydrolase</fullName>
    </recommendedName>
</protein>
<dbReference type="KEGG" id="rpm:RSPPHO_01727"/>
<feature type="compositionally biased region" description="Basic and acidic residues" evidence="1">
    <location>
        <begin position="1"/>
        <end position="12"/>
    </location>
</feature>
<gene>
    <name evidence="2" type="ORF">RSPPHO_01727</name>
</gene>
<evidence type="ECO:0000313" key="2">
    <source>
        <dbReference type="EMBL" id="CCG08353.1"/>
    </source>
</evidence>
<evidence type="ECO:0000313" key="3">
    <source>
        <dbReference type="Proteomes" id="UP000033220"/>
    </source>
</evidence>
<dbReference type="PANTHER" id="PTHR35336">
    <property type="entry name" value="ADENOSYLCOBINAMIDE AMIDOHYDROLASE"/>
    <property type="match status" value="1"/>
</dbReference>
<keyword evidence="3" id="KW-1185">Reference proteome</keyword>
<dbReference type="InterPro" id="IPR002808">
    <property type="entry name" value="AdoCbi_amidolase"/>
</dbReference>
<dbReference type="Proteomes" id="UP000033220">
    <property type="component" value="Chromosome DSM 122"/>
</dbReference>
<evidence type="ECO:0000256" key="1">
    <source>
        <dbReference type="SAM" id="MobiDB-lite"/>
    </source>
</evidence>
<accession>H6SK38</accession>
<dbReference type="PATRIC" id="fig|1150469.3.peg.1951"/>